<dbReference type="Proteomes" id="UP000467841">
    <property type="component" value="Unassembled WGS sequence"/>
</dbReference>
<comment type="caution">
    <text evidence="1">The sequence shown here is derived from an EMBL/GenBank/DDBJ whole genome shotgun (WGS) entry which is preliminary data.</text>
</comment>
<keyword evidence="2" id="KW-1185">Reference proteome</keyword>
<accession>A0A6D2JZZ9</accession>
<organism evidence="1 2">
    <name type="scientific">Microthlaspi erraticum</name>
    <dbReference type="NCBI Taxonomy" id="1685480"/>
    <lineage>
        <taxon>Eukaryota</taxon>
        <taxon>Viridiplantae</taxon>
        <taxon>Streptophyta</taxon>
        <taxon>Embryophyta</taxon>
        <taxon>Tracheophyta</taxon>
        <taxon>Spermatophyta</taxon>
        <taxon>Magnoliopsida</taxon>
        <taxon>eudicotyledons</taxon>
        <taxon>Gunneridae</taxon>
        <taxon>Pentapetalae</taxon>
        <taxon>rosids</taxon>
        <taxon>malvids</taxon>
        <taxon>Brassicales</taxon>
        <taxon>Brassicaceae</taxon>
        <taxon>Coluteocarpeae</taxon>
        <taxon>Microthlaspi</taxon>
    </lineage>
</organism>
<evidence type="ECO:0000313" key="1">
    <source>
        <dbReference type="EMBL" id="CAA7044925.1"/>
    </source>
</evidence>
<sequence length="160" mass="17548">MTVSPVLHSGELFKSASCTSPFIFIVHSSTASPSFGHLKPSVLLLAGEGTSGSWIPVIINLHILFRRCIILDLVHVRSIASFVLLGHDLLRYGDSDGQSWSTGNYSRSFPNRISIDHLRRPIALNYLALPTKCPQPPSLDTLGVCFYEPSSILTERISSL</sequence>
<protein>
    <submittedName>
        <fullName evidence="1">Uncharacterized protein</fullName>
    </submittedName>
</protein>
<name>A0A6D2JZZ9_9BRAS</name>
<reference evidence="1" key="1">
    <citation type="submission" date="2020-01" db="EMBL/GenBank/DDBJ databases">
        <authorList>
            <person name="Mishra B."/>
        </authorList>
    </citation>
    <scope>NUCLEOTIDE SEQUENCE [LARGE SCALE GENOMIC DNA]</scope>
</reference>
<dbReference type="EMBL" id="CACVBM020001309">
    <property type="protein sequence ID" value="CAA7044925.1"/>
    <property type="molecule type" value="Genomic_DNA"/>
</dbReference>
<dbReference type="AlphaFoldDB" id="A0A6D2JZZ9"/>
<gene>
    <name evidence="1" type="ORF">MERR_LOCUS32160</name>
</gene>
<evidence type="ECO:0000313" key="2">
    <source>
        <dbReference type="Proteomes" id="UP000467841"/>
    </source>
</evidence>
<proteinExistence type="predicted"/>